<evidence type="ECO:0000313" key="18">
    <source>
        <dbReference type="Proteomes" id="UP000192602"/>
    </source>
</evidence>
<evidence type="ECO:0000313" key="17">
    <source>
        <dbReference type="EMBL" id="SMC09942.1"/>
    </source>
</evidence>
<organism evidence="17 18">
    <name type="scientific">Nitratiruptor tergarcus DSM 16512</name>
    <dbReference type="NCBI Taxonomy" id="1069081"/>
    <lineage>
        <taxon>Bacteria</taxon>
        <taxon>Pseudomonadati</taxon>
        <taxon>Campylobacterota</taxon>
        <taxon>Epsilonproteobacteria</taxon>
        <taxon>Nautiliales</taxon>
        <taxon>Nitratiruptoraceae</taxon>
        <taxon>Nitratiruptor</taxon>
    </lineage>
</organism>
<keyword evidence="6 13" id="KW-1133">Transmembrane helix</keyword>
<reference evidence="18" key="1">
    <citation type="submission" date="2017-04" db="EMBL/GenBank/DDBJ databases">
        <authorList>
            <person name="Varghese N."/>
            <person name="Submissions S."/>
        </authorList>
    </citation>
    <scope>NUCLEOTIDE SEQUENCE [LARGE SCALE GENOMIC DNA]</scope>
    <source>
        <strain evidence="18">DSM 16512</strain>
    </source>
</reference>
<evidence type="ECO:0000256" key="9">
    <source>
        <dbReference type="ARBA" id="ARBA00023310"/>
    </source>
</evidence>
<dbReference type="GO" id="GO:0045259">
    <property type="term" value="C:proton-transporting ATP synthase complex"/>
    <property type="evidence" value="ECO:0007669"/>
    <property type="project" value="UniProtKB-KW"/>
</dbReference>
<evidence type="ECO:0000256" key="8">
    <source>
        <dbReference type="ARBA" id="ARBA00023136"/>
    </source>
</evidence>
<comment type="subunit">
    <text evidence="13">F-type ATPases have 2 components, F(1) - the catalytic core - and F(0) - the membrane proton channel. F(1) has five subunits: alpha(3), beta(3), gamma(1), delta(1), epsilon(1). F(0) has three main subunits: a(1), b(2) and c(10-14). The alpha and beta chains form an alternating ring which encloses part of the gamma chain. F(1) is attached to F(0) by a central stalk formed by the gamma and epsilon chains, while a peripheral stalk is formed by the delta and b chains.</text>
</comment>
<dbReference type="EMBL" id="FWWZ01000001">
    <property type="protein sequence ID" value="SMC09942.1"/>
    <property type="molecule type" value="Genomic_DNA"/>
</dbReference>
<dbReference type="AlphaFoldDB" id="A0A1W1WUS6"/>
<dbReference type="PANTHER" id="PTHR33445:SF2">
    <property type="entry name" value="ATP SYNTHASE SUBUNIT B', CHLOROPLASTIC"/>
    <property type="match status" value="1"/>
</dbReference>
<dbReference type="GO" id="GO:0046961">
    <property type="term" value="F:proton-transporting ATPase activity, rotational mechanism"/>
    <property type="evidence" value="ECO:0007669"/>
    <property type="project" value="TreeGrafter"/>
</dbReference>
<sequence>MNLKIVSLLLLGAGLAMAGEGAHHTDIVPRTVNFLIFAAILYYLIAEPVKNFFKNRSASIAMQLEEVQTKLKRAKEDKEKAQEEVTKAKELAQEILETTKKEIEIMTKELKEHAQQEIALLEKSFEENMELERRKRVRKITQEVLEELFEDKTLELDKQKFVNLIVKKVA</sequence>
<dbReference type="STRING" id="1069081.SAMN05660197_1768"/>
<protein>
    <recommendedName>
        <fullName evidence="13">ATP synthase subunit b</fullName>
    </recommendedName>
    <alternativeName>
        <fullName evidence="13">ATP synthase F(0) sector subunit b</fullName>
    </alternativeName>
    <alternativeName>
        <fullName evidence="13">ATPase subunit I</fullName>
    </alternativeName>
    <alternativeName>
        <fullName evidence="13">F-type ATPase subunit b</fullName>
        <shortName evidence="13">F-ATPase subunit b</shortName>
    </alternativeName>
</protein>
<dbReference type="Pfam" id="PF00430">
    <property type="entry name" value="ATP-synt_B"/>
    <property type="match status" value="1"/>
</dbReference>
<evidence type="ECO:0000256" key="15">
    <source>
        <dbReference type="SAM" id="Coils"/>
    </source>
</evidence>
<dbReference type="InterPro" id="IPR002146">
    <property type="entry name" value="ATP_synth_b/b'su_bac/chlpt"/>
</dbReference>
<evidence type="ECO:0000256" key="4">
    <source>
        <dbReference type="ARBA" id="ARBA00022692"/>
    </source>
</evidence>
<evidence type="ECO:0000256" key="6">
    <source>
        <dbReference type="ARBA" id="ARBA00022989"/>
    </source>
</evidence>
<keyword evidence="13" id="KW-1003">Cell membrane</keyword>
<keyword evidence="15" id="KW-0175">Coiled coil</keyword>
<evidence type="ECO:0000256" key="16">
    <source>
        <dbReference type="SAM" id="SignalP"/>
    </source>
</evidence>
<feature type="signal peptide" evidence="16">
    <location>
        <begin position="1"/>
        <end position="18"/>
    </location>
</feature>
<dbReference type="InterPro" id="IPR050059">
    <property type="entry name" value="ATP_synthase_B_chain"/>
</dbReference>
<keyword evidence="7 13" id="KW-0406">Ion transport</keyword>
<accession>A0A1W1WUS6</accession>
<evidence type="ECO:0000256" key="1">
    <source>
        <dbReference type="ARBA" id="ARBA00005513"/>
    </source>
</evidence>
<keyword evidence="16" id="KW-0732">Signal</keyword>
<evidence type="ECO:0000256" key="2">
    <source>
        <dbReference type="ARBA" id="ARBA00022448"/>
    </source>
</evidence>
<evidence type="ECO:0000256" key="11">
    <source>
        <dbReference type="ARBA" id="ARBA00025614"/>
    </source>
</evidence>
<dbReference type="GO" id="GO:0012505">
    <property type="term" value="C:endomembrane system"/>
    <property type="evidence" value="ECO:0007669"/>
    <property type="project" value="UniProtKB-SubCell"/>
</dbReference>
<dbReference type="NCBIfam" id="NF006292">
    <property type="entry name" value="PRK08475.1"/>
    <property type="match status" value="1"/>
</dbReference>
<dbReference type="GO" id="GO:0005886">
    <property type="term" value="C:plasma membrane"/>
    <property type="evidence" value="ECO:0007669"/>
    <property type="project" value="UniProtKB-SubCell"/>
</dbReference>
<dbReference type="RefSeq" id="WP_084276273.1">
    <property type="nucleotide sequence ID" value="NZ_AP026671.1"/>
</dbReference>
<comment type="similarity">
    <text evidence="1 13 14">Belongs to the ATPase B chain family.</text>
</comment>
<dbReference type="HAMAP" id="MF_01398">
    <property type="entry name" value="ATP_synth_b_bprime"/>
    <property type="match status" value="1"/>
</dbReference>
<proteinExistence type="inferred from homology"/>
<keyword evidence="4 13" id="KW-0812">Transmembrane</keyword>
<evidence type="ECO:0000256" key="12">
    <source>
        <dbReference type="ARBA" id="ARBA00037847"/>
    </source>
</evidence>
<evidence type="ECO:0000256" key="3">
    <source>
        <dbReference type="ARBA" id="ARBA00022547"/>
    </source>
</evidence>
<evidence type="ECO:0000256" key="14">
    <source>
        <dbReference type="RuleBase" id="RU003848"/>
    </source>
</evidence>
<evidence type="ECO:0000256" key="7">
    <source>
        <dbReference type="ARBA" id="ARBA00023065"/>
    </source>
</evidence>
<dbReference type="Proteomes" id="UP000192602">
    <property type="component" value="Unassembled WGS sequence"/>
</dbReference>
<dbReference type="OrthoDB" id="5373033at2"/>
<gene>
    <name evidence="13" type="primary">atpF</name>
    <name evidence="17" type="ORF">SAMN05660197_1768</name>
</gene>
<comment type="function">
    <text evidence="11">Component of the F(0) channel, it forms part of the peripheral stalk, linking F(1) to F(0). The b'-subunit is a diverged and duplicated form of b found in plants and photosynthetic bacteria.</text>
</comment>
<comment type="function">
    <text evidence="10 13">F(1)F(0) ATP synthase produces ATP from ADP in the presence of a proton or sodium gradient. F-type ATPases consist of two structural domains, F(1) containing the extramembraneous catalytic core and F(0) containing the membrane proton channel, linked together by a central stalk and a peripheral stalk. During catalysis, ATP synthesis in the catalytic domain of F(1) is coupled via a rotary mechanism of the central stalk subunits to proton translocation.</text>
</comment>
<keyword evidence="18" id="KW-1185">Reference proteome</keyword>
<comment type="subcellular location">
    <subcellularLocation>
        <location evidence="13">Cell membrane</location>
        <topology evidence="13">Single-pass membrane protein</topology>
    </subcellularLocation>
    <subcellularLocation>
        <location evidence="12">Endomembrane system</location>
        <topology evidence="12">Single-pass membrane protein</topology>
    </subcellularLocation>
</comment>
<dbReference type="GO" id="GO:0046933">
    <property type="term" value="F:proton-transporting ATP synthase activity, rotational mechanism"/>
    <property type="evidence" value="ECO:0007669"/>
    <property type="project" value="UniProtKB-UniRule"/>
</dbReference>
<dbReference type="PANTHER" id="PTHR33445">
    <property type="entry name" value="ATP SYNTHASE SUBUNIT B', CHLOROPLASTIC"/>
    <property type="match status" value="1"/>
</dbReference>
<evidence type="ECO:0000256" key="10">
    <source>
        <dbReference type="ARBA" id="ARBA00025198"/>
    </source>
</evidence>
<dbReference type="CDD" id="cd06503">
    <property type="entry name" value="ATP-synt_Fo_b"/>
    <property type="match status" value="1"/>
</dbReference>
<feature type="transmembrane region" description="Helical" evidence="13">
    <location>
        <begin position="28"/>
        <end position="46"/>
    </location>
</feature>
<keyword evidence="3 13" id="KW-0138">CF(0)</keyword>
<feature type="coiled-coil region" evidence="15">
    <location>
        <begin position="57"/>
        <end position="116"/>
    </location>
</feature>
<evidence type="ECO:0000256" key="13">
    <source>
        <dbReference type="HAMAP-Rule" id="MF_01398"/>
    </source>
</evidence>
<keyword evidence="9 13" id="KW-0066">ATP synthesis</keyword>
<keyword evidence="8 13" id="KW-0472">Membrane</keyword>
<evidence type="ECO:0000256" key="5">
    <source>
        <dbReference type="ARBA" id="ARBA00022781"/>
    </source>
</evidence>
<keyword evidence="2 13" id="KW-0813">Transport</keyword>
<feature type="chain" id="PRO_5012212980" description="ATP synthase subunit b" evidence="16">
    <location>
        <begin position="19"/>
        <end position="170"/>
    </location>
</feature>
<name>A0A1W1WUS6_9BACT</name>
<keyword evidence="5 13" id="KW-0375">Hydrogen ion transport</keyword>